<evidence type="ECO:0000256" key="8">
    <source>
        <dbReference type="PIRSR" id="PIRSR602401-1"/>
    </source>
</evidence>
<keyword evidence="12" id="KW-1185">Reference proteome</keyword>
<comment type="caution">
    <text evidence="11">The sequence shown here is derived from an EMBL/GenBank/DDBJ whole genome shotgun (WGS) entry which is preliminary data.</text>
</comment>
<dbReference type="GO" id="GO:0016705">
    <property type="term" value="F:oxidoreductase activity, acting on paired donors, with incorporation or reduction of molecular oxygen"/>
    <property type="evidence" value="ECO:0007669"/>
    <property type="project" value="InterPro"/>
</dbReference>
<keyword evidence="4 8" id="KW-0479">Metal-binding</keyword>
<evidence type="ECO:0000256" key="7">
    <source>
        <dbReference type="ARBA" id="ARBA00023033"/>
    </source>
</evidence>
<dbReference type="FunFam" id="1.10.630.10:FF:000126">
    <property type="entry name" value="Predicted protein"/>
    <property type="match status" value="1"/>
</dbReference>
<dbReference type="InterPro" id="IPR002401">
    <property type="entry name" value="Cyt_P450_E_grp-I"/>
</dbReference>
<dbReference type="CDD" id="cd20618">
    <property type="entry name" value="CYP71_clan"/>
    <property type="match status" value="1"/>
</dbReference>
<evidence type="ECO:0000256" key="2">
    <source>
        <dbReference type="ARBA" id="ARBA00010617"/>
    </source>
</evidence>
<protein>
    <recommendedName>
        <fullName evidence="13">Cytochrome P450</fullName>
    </recommendedName>
</protein>
<gene>
    <name evidence="11" type="ORF">GOP47_0011436</name>
</gene>
<evidence type="ECO:0000313" key="11">
    <source>
        <dbReference type="EMBL" id="KAI5073423.1"/>
    </source>
</evidence>
<keyword evidence="3 8" id="KW-0349">Heme</keyword>
<evidence type="ECO:0000256" key="1">
    <source>
        <dbReference type="ARBA" id="ARBA00001971"/>
    </source>
</evidence>
<dbReference type="SUPFAM" id="SSF48264">
    <property type="entry name" value="Cytochrome P450"/>
    <property type="match status" value="1"/>
</dbReference>
<feature type="binding site" description="axial binding residue" evidence="8">
    <location>
        <position position="441"/>
    </location>
    <ligand>
        <name>heme</name>
        <dbReference type="ChEBI" id="CHEBI:30413"/>
    </ligand>
    <ligandPart>
        <name>Fe</name>
        <dbReference type="ChEBI" id="CHEBI:18248"/>
    </ligandPart>
</feature>
<dbReference type="PANTHER" id="PTHR47944">
    <property type="entry name" value="CYTOCHROME P450 98A9"/>
    <property type="match status" value="1"/>
</dbReference>
<dbReference type="Pfam" id="PF00067">
    <property type="entry name" value="p450"/>
    <property type="match status" value="1"/>
</dbReference>
<dbReference type="InterPro" id="IPR001128">
    <property type="entry name" value="Cyt_P450"/>
</dbReference>
<evidence type="ECO:0000256" key="4">
    <source>
        <dbReference type="ARBA" id="ARBA00022723"/>
    </source>
</evidence>
<dbReference type="GO" id="GO:0004497">
    <property type="term" value="F:monooxygenase activity"/>
    <property type="evidence" value="ECO:0007669"/>
    <property type="project" value="UniProtKB-KW"/>
</dbReference>
<reference evidence="11" key="1">
    <citation type="submission" date="2021-01" db="EMBL/GenBank/DDBJ databases">
        <title>Adiantum capillus-veneris genome.</title>
        <authorList>
            <person name="Fang Y."/>
            <person name="Liao Q."/>
        </authorList>
    </citation>
    <scope>NUCLEOTIDE SEQUENCE</scope>
    <source>
        <strain evidence="11">H3</strain>
        <tissue evidence="11">Leaf</tissue>
    </source>
</reference>
<sequence length="510" mass="56900">MELPASDLLMLVLLTIVAGVCVMVAVCAIGRRRKLPPGPLALPIIGHLHLVGKRPHRSFCDLSKRYGPLMYLRLGSVPIVVASTPEMAREILQRHDKDFSSRFRTAACEAIYGPSTSFTFSDTGPYVKFLRQLCTTELFSAKRMASFEPIRMQEARALLRSLVADSKINSTKPISVRPKLQIATSNIICRMVLGEASPEIVPVLLDVIEALGAFNLGDFIPLLRWMDWQGCVKHSKLVAGPRMKAAFQAIIDGRREQRRGIHDPPKDLLDILLSASVSCPQNIQMSDEHIKAVLQEVFGGGSDTSALLIEWALAELLANPTKMKTLQEELESVVGRARMVQESDIPNMPYLMAVIKETMRLHPIITFLIPRKSTQPCQIAGYDIPANTQAYVNTWVIGRDPKVWERPLTFLPERFLCDHSHIDVRGQNFELLPFGSGRRGCLGWSLGLLNVQNILASLVQAFDWSADEHELDMSEKLSPLMTKMKPLHASIRLKLSESLFHDNGDSNPRA</sequence>
<dbReference type="AlphaFoldDB" id="A0A9D4UST0"/>
<dbReference type="Gene3D" id="1.10.630.10">
    <property type="entry name" value="Cytochrome P450"/>
    <property type="match status" value="1"/>
</dbReference>
<dbReference type="PRINTS" id="PR00385">
    <property type="entry name" value="P450"/>
</dbReference>
<evidence type="ECO:0000313" key="12">
    <source>
        <dbReference type="Proteomes" id="UP000886520"/>
    </source>
</evidence>
<evidence type="ECO:0000256" key="9">
    <source>
        <dbReference type="RuleBase" id="RU000461"/>
    </source>
</evidence>
<dbReference type="PROSITE" id="PS00086">
    <property type="entry name" value="CYTOCHROME_P450"/>
    <property type="match status" value="1"/>
</dbReference>
<dbReference type="GO" id="GO:0044550">
    <property type="term" value="P:secondary metabolite biosynthetic process"/>
    <property type="evidence" value="ECO:0007669"/>
    <property type="project" value="UniProtKB-ARBA"/>
</dbReference>
<evidence type="ECO:0000256" key="10">
    <source>
        <dbReference type="SAM" id="Phobius"/>
    </source>
</evidence>
<feature type="transmembrane region" description="Helical" evidence="10">
    <location>
        <begin position="6"/>
        <end position="29"/>
    </location>
</feature>
<dbReference type="PANTHER" id="PTHR47944:SF4">
    <property type="entry name" value="OS09G0441700 PROTEIN"/>
    <property type="match status" value="1"/>
</dbReference>
<evidence type="ECO:0000256" key="6">
    <source>
        <dbReference type="ARBA" id="ARBA00023004"/>
    </source>
</evidence>
<dbReference type="PRINTS" id="PR00463">
    <property type="entry name" value="EP450I"/>
</dbReference>
<name>A0A9D4UST0_ADICA</name>
<comment type="cofactor">
    <cofactor evidence="1 8">
        <name>heme</name>
        <dbReference type="ChEBI" id="CHEBI:30413"/>
    </cofactor>
</comment>
<keyword evidence="6 8" id="KW-0408">Iron</keyword>
<keyword evidence="10" id="KW-0472">Membrane</keyword>
<keyword evidence="10" id="KW-0812">Transmembrane</keyword>
<organism evidence="11 12">
    <name type="scientific">Adiantum capillus-veneris</name>
    <name type="common">Maidenhair fern</name>
    <dbReference type="NCBI Taxonomy" id="13818"/>
    <lineage>
        <taxon>Eukaryota</taxon>
        <taxon>Viridiplantae</taxon>
        <taxon>Streptophyta</taxon>
        <taxon>Embryophyta</taxon>
        <taxon>Tracheophyta</taxon>
        <taxon>Polypodiopsida</taxon>
        <taxon>Polypodiidae</taxon>
        <taxon>Polypodiales</taxon>
        <taxon>Pteridineae</taxon>
        <taxon>Pteridaceae</taxon>
        <taxon>Vittarioideae</taxon>
        <taxon>Adiantum</taxon>
    </lineage>
</organism>
<keyword evidence="10" id="KW-1133">Transmembrane helix</keyword>
<keyword evidence="7 9" id="KW-0503">Monooxygenase</keyword>
<evidence type="ECO:0000256" key="3">
    <source>
        <dbReference type="ARBA" id="ARBA00022617"/>
    </source>
</evidence>
<dbReference type="GO" id="GO:0005506">
    <property type="term" value="F:iron ion binding"/>
    <property type="evidence" value="ECO:0007669"/>
    <property type="project" value="InterPro"/>
</dbReference>
<proteinExistence type="inferred from homology"/>
<dbReference type="InterPro" id="IPR036396">
    <property type="entry name" value="Cyt_P450_sf"/>
</dbReference>
<keyword evidence="5 9" id="KW-0560">Oxidoreductase</keyword>
<accession>A0A9D4UST0</accession>
<dbReference type="EMBL" id="JABFUD020000011">
    <property type="protein sequence ID" value="KAI5073423.1"/>
    <property type="molecule type" value="Genomic_DNA"/>
</dbReference>
<dbReference type="GO" id="GO:0020037">
    <property type="term" value="F:heme binding"/>
    <property type="evidence" value="ECO:0007669"/>
    <property type="project" value="InterPro"/>
</dbReference>
<dbReference type="Proteomes" id="UP000886520">
    <property type="component" value="Chromosome 11"/>
</dbReference>
<evidence type="ECO:0000256" key="5">
    <source>
        <dbReference type="ARBA" id="ARBA00023002"/>
    </source>
</evidence>
<dbReference type="InterPro" id="IPR017972">
    <property type="entry name" value="Cyt_P450_CS"/>
</dbReference>
<evidence type="ECO:0008006" key="13">
    <source>
        <dbReference type="Google" id="ProtNLM"/>
    </source>
</evidence>
<dbReference type="OrthoDB" id="2789670at2759"/>
<comment type="similarity">
    <text evidence="2 9">Belongs to the cytochrome P450 family.</text>
</comment>